<dbReference type="EMBL" id="FP565575">
    <property type="protein sequence ID" value="CBE69436.1"/>
    <property type="molecule type" value="Genomic_DNA"/>
</dbReference>
<proteinExistence type="predicted"/>
<protein>
    <submittedName>
        <fullName evidence="1">Uncharacterized protein</fullName>
    </submittedName>
</protein>
<dbReference type="Proteomes" id="UP000006898">
    <property type="component" value="Chromosome"/>
</dbReference>
<dbReference type="AlphaFoldDB" id="D5MIS9"/>
<sequence>MSWGPFERAGVFPGGEEFFRGGALVIPSYGTPFLSFGVCDLSNDGRGIDRKRSLPISGKLS</sequence>
<dbReference type="HOGENOM" id="CLU_2913845_0_0_0"/>
<gene>
    <name evidence="1" type="ORF">DAMO_2388</name>
</gene>
<accession>D5MIS9</accession>
<name>D5MIS9_METO1</name>
<evidence type="ECO:0000313" key="2">
    <source>
        <dbReference type="Proteomes" id="UP000006898"/>
    </source>
</evidence>
<evidence type="ECO:0000313" key="1">
    <source>
        <dbReference type="EMBL" id="CBE69436.1"/>
    </source>
</evidence>
<organism evidence="1 2">
    <name type="scientific">Methylomirabilis oxygeniifera</name>
    <dbReference type="NCBI Taxonomy" id="671143"/>
    <lineage>
        <taxon>Bacteria</taxon>
        <taxon>Candidatus Methylomirabilota</taxon>
        <taxon>Candidatus Methylomirabilia</taxon>
        <taxon>Candidatus Methylomirabilales</taxon>
        <taxon>Candidatus Methylomirabilaceae</taxon>
        <taxon>Candidatus Methylomirabilis</taxon>
    </lineage>
</organism>
<dbReference type="KEGG" id="mox:DAMO_2388"/>
<reference evidence="1 2" key="1">
    <citation type="journal article" date="2010" name="Nature">
        <title>Nitrite-driven anaerobic methane oxidation by oxygenic bacteria.</title>
        <authorList>
            <person name="Ettwig K.F."/>
            <person name="Butler M.K."/>
            <person name="Le Paslier D."/>
            <person name="Pelletier E."/>
            <person name="Mangenot S."/>
            <person name="Kuypers M.M.M."/>
            <person name="Schreiber F."/>
            <person name="Dutilh B.E."/>
            <person name="Zedelius J."/>
            <person name="de Beer D."/>
            <person name="Gloerich J."/>
            <person name="Wessels H.J.C.T."/>
            <person name="van Allen T."/>
            <person name="Luesken F."/>
            <person name="Wu M."/>
            <person name="van de Pas-Schoonen K.T."/>
            <person name="Op den Camp H.J.M."/>
            <person name="Janssen-Megens E.M."/>
            <person name="Francoijs K-J."/>
            <person name="Stunnenberg H."/>
            <person name="Weissenbach J."/>
            <person name="Jetten M.S.M."/>
            <person name="Strous M."/>
        </authorList>
    </citation>
    <scope>NUCLEOTIDE SEQUENCE [LARGE SCALE GENOMIC DNA]</scope>
</reference>